<dbReference type="RefSeq" id="WP_169254168.1">
    <property type="nucleotide sequence ID" value="NZ_WTVN01000001.1"/>
</dbReference>
<dbReference type="PANTHER" id="PTHR16943">
    <property type="entry name" value="2-METHYLCITRATE DEHYDRATASE-RELATED"/>
    <property type="match status" value="1"/>
</dbReference>
<dbReference type="Pfam" id="PF19305">
    <property type="entry name" value="MmgE_PrpD_C"/>
    <property type="match status" value="1"/>
</dbReference>
<dbReference type="InterPro" id="IPR045336">
    <property type="entry name" value="MmgE_PrpD_N"/>
</dbReference>
<evidence type="ECO:0000313" key="5">
    <source>
        <dbReference type="Proteomes" id="UP000623795"/>
    </source>
</evidence>
<evidence type="ECO:0000259" key="3">
    <source>
        <dbReference type="Pfam" id="PF19305"/>
    </source>
</evidence>
<accession>A0ABX1PSR7</accession>
<dbReference type="InterPro" id="IPR042188">
    <property type="entry name" value="MmgE/PrpD_sf_2"/>
</dbReference>
<protein>
    <submittedName>
        <fullName evidence="4">MmgE/PrpD family protein</fullName>
    </submittedName>
</protein>
<evidence type="ECO:0000256" key="1">
    <source>
        <dbReference type="ARBA" id="ARBA00006174"/>
    </source>
</evidence>
<reference evidence="4 5" key="1">
    <citation type="submission" date="2019-12" db="EMBL/GenBank/DDBJ databases">
        <title>Comparative genomics gives insights into the taxonomy of the Azoarcus-Aromatoleum group and reveals separate origins of nif in the plant-associated Azoarcus and non-plant-associated Aromatoleum sub-groups.</title>
        <authorList>
            <person name="Lafos M."/>
            <person name="Maluk M."/>
            <person name="Batista M."/>
            <person name="Junghare M."/>
            <person name="Carmona M."/>
            <person name="Faoro H."/>
            <person name="Cruz L.M."/>
            <person name="Battistoni F."/>
            <person name="De Souza E."/>
            <person name="Pedrosa F."/>
            <person name="Chen W.-M."/>
            <person name="Poole P.S."/>
            <person name="Dixon R.A."/>
            <person name="James E.K."/>
        </authorList>
    </citation>
    <scope>NUCLEOTIDE SEQUENCE [LARGE SCALE GENOMIC DNA]</scope>
    <source>
        <strain evidence="4 5">Td21</strain>
    </source>
</reference>
<dbReference type="SUPFAM" id="SSF103378">
    <property type="entry name" value="2-methylcitrate dehydratase PrpD"/>
    <property type="match status" value="1"/>
</dbReference>
<dbReference type="EMBL" id="WTVN01000001">
    <property type="protein sequence ID" value="NMG42250.1"/>
    <property type="molecule type" value="Genomic_DNA"/>
</dbReference>
<feature type="domain" description="MmgE/PrpD N-terminal" evidence="2">
    <location>
        <begin position="16"/>
        <end position="247"/>
    </location>
</feature>
<dbReference type="InterPro" id="IPR005656">
    <property type="entry name" value="MmgE_PrpD"/>
</dbReference>
<dbReference type="Pfam" id="PF03972">
    <property type="entry name" value="MmgE_PrpD_N"/>
    <property type="match status" value="1"/>
</dbReference>
<dbReference type="InterPro" id="IPR042183">
    <property type="entry name" value="MmgE/PrpD_sf_1"/>
</dbReference>
<dbReference type="Proteomes" id="UP000623795">
    <property type="component" value="Unassembled WGS sequence"/>
</dbReference>
<dbReference type="Gene3D" id="1.10.4100.10">
    <property type="entry name" value="2-methylcitrate dehydratase PrpD"/>
    <property type="match status" value="1"/>
</dbReference>
<keyword evidence="5" id="KW-1185">Reference proteome</keyword>
<feature type="domain" description="MmgE/PrpD C-terminal" evidence="3">
    <location>
        <begin position="282"/>
        <end position="449"/>
    </location>
</feature>
<organism evidence="4 5">
    <name type="scientific">Aromatoleum toluvorans</name>
    <dbReference type="NCBI Taxonomy" id="92002"/>
    <lineage>
        <taxon>Bacteria</taxon>
        <taxon>Pseudomonadati</taxon>
        <taxon>Pseudomonadota</taxon>
        <taxon>Betaproteobacteria</taxon>
        <taxon>Rhodocyclales</taxon>
        <taxon>Rhodocyclaceae</taxon>
        <taxon>Aromatoleum</taxon>
    </lineage>
</organism>
<comment type="similarity">
    <text evidence="1">Belongs to the PrpD family.</text>
</comment>
<gene>
    <name evidence="4" type="ORF">GPA22_00660</name>
</gene>
<dbReference type="InterPro" id="IPR036148">
    <property type="entry name" value="MmgE/PrpD_sf"/>
</dbReference>
<dbReference type="PANTHER" id="PTHR16943:SF8">
    <property type="entry name" value="2-METHYLCITRATE DEHYDRATASE"/>
    <property type="match status" value="1"/>
</dbReference>
<sequence length="479" mass="51774">MNAFEPIRPEQDPAGKLAEMVVTTAFEDIPTAVVELAKRAILDTLAVTIAGSNWEVSPQIVRQVVEWGGAPQSPILVHGQRVPAPLAAFANGVMARGIDMGDVHETGGHVTEWNVPAMLAALGIAGKPVTGREFLVAYITGGELSVRVNTAMNGTAYASFGVPGEYMGPLCATASVSRLLGLSVEETWNALGIAYSNHGMSEMQKYAEGTQMARVQHSFAGETAIKAALLSRKGVTGPKGIFLGVPGGSFRHIGWSDVRPEVLTEDLGKRWIYAEGLSMKPYSACKFTHSFIAGAIEIMRRNRLDYRDIASVLCIGSEGARMTVEPREAKWNPKTVGEALYSTPYTVATAIIGGDVFLGDFTIEEVNRPDKRALMQKIAVEFDPGIKEQFEGFTVEITLQDGQVFRQRTPYVLGHTRNPMSWDDLGRKLSKCAAYAAVPLAEAKLNRLVELCTDLDQVGDVSELLNALTPSNPDRHPAS</sequence>
<proteinExistence type="inferred from homology"/>
<name>A0ABX1PSR7_9RHOO</name>
<dbReference type="InterPro" id="IPR045337">
    <property type="entry name" value="MmgE_PrpD_C"/>
</dbReference>
<evidence type="ECO:0000259" key="2">
    <source>
        <dbReference type="Pfam" id="PF03972"/>
    </source>
</evidence>
<dbReference type="Gene3D" id="3.30.1330.120">
    <property type="entry name" value="2-methylcitrate dehydratase PrpD"/>
    <property type="match status" value="1"/>
</dbReference>
<comment type="caution">
    <text evidence="4">The sequence shown here is derived from an EMBL/GenBank/DDBJ whole genome shotgun (WGS) entry which is preliminary data.</text>
</comment>
<evidence type="ECO:0000313" key="4">
    <source>
        <dbReference type="EMBL" id="NMG42250.1"/>
    </source>
</evidence>